<sequence length="207" mass="22930">MKSSGSVTYLRGKYVPLMVEMRKLKVELGVDKQGALLATLHVRPVLVERILAAQSQDPLMCTLRVDVANDNRTDCSVRNNGELRVDGQSERLIQTLEDMLRACTLQFRGDWDEKLPLMEFASNDSCQTSIETSPIIALYGKQCRTPLYEAEVGEHSSDFGLENASVTNERDSTCECLMEESDCGRGYMGTRRPNAGPVPLPLRVAGA</sequence>
<gene>
    <name evidence="1" type="ORF">L3X38_008961</name>
</gene>
<comment type="caution">
    <text evidence="1">The sequence shown here is derived from an EMBL/GenBank/DDBJ whole genome shotgun (WGS) entry which is preliminary data.</text>
</comment>
<name>A0AAD4ZXM6_PRUDU</name>
<evidence type="ECO:0000313" key="1">
    <source>
        <dbReference type="EMBL" id="KAI5356066.1"/>
    </source>
</evidence>
<organism evidence="1 2">
    <name type="scientific">Prunus dulcis</name>
    <name type="common">Almond</name>
    <name type="synonym">Amygdalus dulcis</name>
    <dbReference type="NCBI Taxonomy" id="3755"/>
    <lineage>
        <taxon>Eukaryota</taxon>
        <taxon>Viridiplantae</taxon>
        <taxon>Streptophyta</taxon>
        <taxon>Embryophyta</taxon>
        <taxon>Tracheophyta</taxon>
        <taxon>Spermatophyta</taxon>
        <taxon>Magnoliopsida</taxon>
        <taxon>eudicotyledons</taxon>
        <taxon>Gunneridae</taxon>
        <taxon>Pentapetalae</taxon>
        <taxon>rosids</taxon>
        <taxon>fabids</taxon>
        <taxon>Rosales</taxon>
        <taxon>Rosaceae</taxon>
        <taxon>Amygdaloideae</taxon>
        <taxon>Amygdaleae</taxon>
        <taxon>Prunus</taxon>
    </lineage>
</organism>
<dbReference type="Gene3D" id="3.30.420.10">
    <property type="entry name" value="Ribonuclease H-like superfamily/Ribonuclease H"/>
    <property type="match status" value="1"/>
</dbReference>
<dbReference type="EMBL" id="JAJFAZ020000001">
    <property type="protein sequence ID" value="KAI5356066.1"/>
    <property type="molecule type" value="Genomic_DNA"/>
</dbReference>
<dbReference type="AlphaFoldDB" id="A0AAD4ZXM6"/>
<dbReference type="InterPro" id="IPR036397">
    <property type="entry name" value="RNaseH_sf"/>
</dbReference>
<dbReference type="SUPFAM" id="SSF53098">
    <property type="entry name" value="Ribonuclease H-like"/>
    <property type="match status" value="1"/>
</dbReference>
<keyword evidence="2" id="KW-1185">Reference proteome</keyword>
<reference evidence="1 2" key="1">
    <citation type="journal article" date="2022" name="G3 (Bethesda)">
        <title>Whole-genome sequence and methylome profiling of the almond [Prunus dulcis (Mill.) D.A. Webb] cultivar 'Nonpareil'.</title>
        <authorList>
            <person name="D'Amico-Willman K.M."/>
            <person name="Ouma W.Z."/>
            <person name="Meulia T."/>
            <person name="Sideli G.M."/>
            <person name="Gradziel T.M."/>
            <person name="Fresnedo-Ramirez J."/>
        </authorList>
    </citation>
    <scope>NUCLEOTIDE SEQUENCE [LARGE SCALE GENOMIC DNA]</scope>
    <source>
        <strain evidence="1">Clone GOH B32 T37-40</strain>
    </source>
</reference>
<proteinExistence type="predicted"/>
<protein>
    <submittedName>
        <fullName evidence="1">Uncharacterized protein</fullName>
    </submittedName>
</protein>
<evidence type="ECO:0000313" key="2">
    <source>
        <dbReference type="Proteomes" id="UP001054821"/>
    </source>
</evidence>
<dbReference type="InterPro" id="IPR012337">
    <property type="entry name" value="RNaseH-like_sf"/>
</dbReference>
<dbReference type="GO" id="GO:0003676">
    <property type="term" value="F:nucleic acid binding"/>
    <property type="evidence" value="ECO:0007669"/>
    <property type="project" value="InterPro"/>
</dbReference>
<dbReference type="Proteomes" id="UP001054821">
    <property type="component" value="Chromosome 1"/>
</dbReference>
<accession>A0AAD4ZXM6</accession>